<feature type="transmembrane region" description="Helical" evidence="1">
    <location>
        <begin position="9"/>
        <end position="25"/>
    </location>
</feature>
<accession>A0A3M8HFK1</accession>
<evidence type="ECO:0000313" key="2">
    <source>
        <dbReference type="EMBL" id="RND00831.1"/>
    </source>
</evidence>
<dbReference type="OrthoDB" id="2453589at2"/>
<keyword evidence="3" id="KW-1185">Reference proteome</keyword>
<keyword evidence="1" id="KW-1133">Transmembrane helix</keyword>
<dbReference type="Proteomes" id="UP000279909">
    <property type="component" value="Unassembled WGS sequence"/>
</dbReference>
<evidence type="ECO:0000256" key="1">
    <source>
        <dbReference type="SAM" id="Phobius"/>
    </source>
</evidence>
<gene>
    <name evidence="2" type="ORF">EC501_03925</name>
</gene>
<evidence type="ECO:0000313" key="3">
    <source>
        <dbReference type="Proteomes" id="UP000279909"/>
    </source>
</evidence>
<dbReference type="EMBL" id="RHLQ01000005">
    <property type="protein sequence ID" value="RND00831.1"/>
    <property type="molecule type" value="Genomic_DNA"/>
</dbReference>
<reference evidence="2 3" key="1">
    <citation type="journal article" date="2014" name="Int. J. Syst. Evol. Microbiol.">
        <title>Lysinibacillus halotolerans sp. nov., isolated from saline-alkaline soil.</title>
        <authorList>
            <person name="Kong D."/>
            <person name="Wang Y."/>
            <person name="Zhao B."/>
            <person name="Li Y."/>
            <person name="Song J."/>
            <person name="Zhai Y."/>
            <person name="Zhang C."/>
            <person name="Wang H."/>
            <person name="Chen X."/>
            <person name="Zhao B."/>
            <person name="Ruan Z."/>
        </authorList>
    </citation>
    <scope>NUCLEOTIDE SEQUENCE [LARGE SCALE GENOMIC DNA]</scope>
    <source>
        <strain evidence="2 3">MCCC 1A12703</strain>
    </source>
</reference>
<dbReference type="RefSeq" id="WP_122970986.1">
    <property type="nucleotide sequence ID" value="NZ_RHLQ01000005.1"/>
</dbReference>
<organism evidence="2 3">
    <name type="scientific">Lysinibacillus halotolerans</name>
    <dbReference type="NCBI Taxonomy" id="1368476"/>
    <lineage>
        <taxon>Bacteria</taxon>
        <taxon>Bacillati</taxon>
        <taxon>Bacillota</taxon>
        <taxon>Bacilli</taxon>
        <taxon>Bacillales</taxon>
        <taxon>Bacillaceae</taxon>
        <taxon>Lysinibacillus</taxon>
    </lineage>
</organism>
<keyword evidence="1" id="KW-0812">Transmembrane</keyword>
<comment type="caution">
    <text evidence="2">The sequence shown here is derived from an EMBL/GenBank/DDBJ whole genome shotgun (WGS) entry which is preliminary data.</text>
</comment>
<protein>
    <submittedName>
        <fullName evidence="2">Glucosamine 6-phosphate synthetase</fullName>
    </submittedName>
</protein>
<name>A0A3M8HFK1_9BACI</name>
<keyword evidence="1" id="KW-0472">Membrane</keyword>
<dbReference type="AlphaFoldDB" id="A0A3M8HFK1"/>
<proteinExistence type="predicted"/>
<sequence>MQNVSKRTILWIVPILIIAIFWYFYGPQEEITDNEYITYIKEKTINETSNQTFDQAFSNHCKEGKWVYFKTQRNQHVVEYKGSCDVEGKLSEVNLQYVVEDDQKDYQIGVLLLDGEQQSEKIRDDFIQTMAIQ</sequence>